<organism evidence="2 3">
    <name type="scientific">Phytophthora cactorum</name>
    <dbReference type="NCBI Taxonomy" id="29920"/>
    <lineage>
        <taxon>Eukaryota</taxon>
        <taxon>Sar</taxon>
        <taxon>Stramenopiles</taxon>
        <taxon>Oomycota</taxon>
        <taxon>Peronosporomycetes</taxon>
        <taxon>Peronosporales</taxon>
        <taxon>Peronosporaceae</taxon>
        <taxon>Phytophthora</taxon>
    </lineage>
</organism>
<protein>
    <submittedName>
        <fullName evidence="2">Uncharacterized protein</fullName>
    </submittedName>
</protein>
<name>A0A8T1TXA8_9STRA</name>
<reference evidence="2" key="1">
    <citation type="submission" date="2021-01" db="EMBL/GenBank/DDBJ databases">
        <title>Phytophthora aleatoria, a newly-described species from Pinus radiata is distinct from Phytophthora cactorum isolates based on comparative genomics.</title>
        <authorList>
            <person name="Mcdougal R."/>
            <person name="Panda P."/>
            <person name="Williams N."/>
            <person name="Studholme D.J."/>
        </authorList>
    </citation>
    <scope>NUCLEOTIDE SEQUENCE</scope>
    <source>
        <strain evidence="2">NZFS 3830</strain>
    </source>
</reference>
<dbReference type="OrthoDB" id="89398at2759"/>
<sequence>MKVTGRPVEVSAGETASSGKTAPEAKQGLAHLASEVSAQILPQSLYKGNILRGSGRICGGACVVERCCGELRFGCHYRQPGGRARIVVVCGRLREVPVSPAINVYLDEIHRTARQHQEKPLDAHCGSRAPLRRDDDAHVRFLCTASYRTRMEKIWTHKLLPYLRAWHSQWECQGTRIPSRQM</sequence>
<dbReference type="EMBL" id="JAENGZ010001110">
    <property type="protein sequence ID" value="KAG6950594.1"/>
    <property type="molecule type" value="Genomic_DNA"/>
</dbReference>
<gene>
    <name evidence="2" type="ORF">JG687_00014150</name>
</gene>
<dbReference type="AlphaFoldDB" id="A0A8T1TXA8"/>
<evidence type="ECO:0000313" key="2">
    <source>
        <dbReference type="EMBL" id="KAG6950594.1"/>
    </source>
</evidence>
<feature type="region of interest" description="Disordered" evidence="1">
    <location>
        <begin position="1"/>
        <end position="26"/>
    </location>
</feature>
<comment type="caution">
    <text evidence="2">The sequence shown here is derived from an EMBL/GenBank/DDBJ whole genome shotgun (WGS) entry which is preliminary data.</text>
</comment>
<accession>A0A8T1TXA8</accession>
<proteinExistence type="predicted"/>
<dbReference type="Proteomes" id="UP000688947">
    <property type="component" value="Unassembled WGS sequence"/>
</dbReference>
<evidence type="ECO:0000256" key="1">
    <source>
        <dbReference type="SAM" id="MobiDB-lite"/>
    </source>
</evidence>
<evidence type="ECO:0000313" key="3">
    <source>
        <dbReference type="Proteomes" id="UP000688947"/>
    </source>
</evidence>